<keyword evidence="3" id="KW-1185">Reference proteome</keyword>
<name>A0A8T2EJQ7_ARASU</name>
<evidence type="ECO:0000259" key="1">
    <source>
        <dbReference type="Pfam" id="PF03732"/>
    </source>
</evidence>
<proteinExistence type="predicted"/>
<dbReference type="EMBL" id="JAEFBJ010000004">
    <property type="protein sequence ID" value="KAG7622584.1"/>
    <property type="molecule type" value="Genomic_DNA"/>
</dbReference>
<evidence type="ECO:0000313" key="2">
    <source>
        <dbReference type="EMBL" id="KAG7622584.1"/>
    </source>
</evidence>
<organism evidence="2 3">
    <name type="scientific">Arabidopsis suecica</name>
    <name type="common">Swedish thale-cress</name>
    <name type="synonym">Cardaminopsis suecica</name>
    <dbReference type="NCBI Taxonomy" id="45249"/>
    <lineage>
        <taxon>Eukaryota</taxon>
        <taxon>Viridiplantae</taxon>
        <taxon>Streptophyta</taxon>
        <taxon>Embryophyta</taxon>
        <taxon>Tracheophyta</taxon>
        <taxon>Spermatophyta</taxon>
        <taxon>Magnoliopsida</taxon>
        <taxon>eudicotyledons</taxon>
        <taxon>Gunneridae</taxon>
        <taxon>Pentapetalae</taxon>
        <taxon>rosids</taxon>
        <taxon>malvids</taxon>
        <taxon>Brassicales</taxon>
        <taxon>Brassicaceae</taxon>
        <taxon>Camelineae</taxon>
        <taxon>Arabidopsis</taxon>
    </lineage>
</organism>
<evidence type="ECO:0000313" key="3">
    <source>
        <dbReference type="Proteomes" id="UP000694251"/>
    </source>
</evidence>
<dbReference type="InterPro" id="IPR005162">
    <property type="entry name" value="Retrotrans_gag_dom"/>
</dbReference>
<feature type="domain" description="Retrotransposon gag" evidence="1">
    <location>
        <begin position="281"/>
        <end position="372"/>
    </location>
</feature>
<reference evidence="2 3" key="1">
    <citation type="submission" date="2020-12" db="EMBL/GenBank/DDBJ databases">
        <title>Concerted genomic and epigenomic changes stabilize Arabidopsis allopolyploids.</title>
        <authorList>
            <person name="Chen Z."/>
        </authorList>
    </citation>
    <scope>NUCLEOTIDE SEQUENCE [LARGE SCALE GENOMIC DNA]</scope>
    <source>
        <strain evidence="2">As9502</strain>
        <tissue evidence="2">Leaf</tissue>
    </source>
</reference>
<dbReference type="AlphaFoldDB" id="A0A8T2EJQ7"/>
<gene>
    <name evidence="2" type="ORF">ISN44_As04g033690</name>
</gene>
<dbReference type="Pfam" id="PF03732">
    <property type="entry name" value="Retrotrans_gag"/>
    <property type="match status" value="1"/>
</dbReference>
<comment type="caution">
    <text evidence="2">The sequence shown here is derived from an EMBL/GenBank/DDBJ whole genome shotgun (WGS) entry which is preliminary data.</text>
</comment>
<accession>A0A8T2EJQ7</accession>
<sequence length="907" mass="102468">MYPKNSPDVTPKVHFVGFSFIWYLSRISKHAVTSGAIPVISFVDQAKDDDLDFRKAISSSFISPSSSLPIPTVRDGSDSSMLTWIIVIGKLKSSYSVQGLSWRAGNVKSGMLSKARVVSWRAGNVKSGMLSKAQPSVSSESMAETRSQMFYREVSAIHETMYPSLKVVCGHKSDVRSGKAATTNQQFGVQSSPCIGESMLDTRAYNIGRSSQLISTAPIVTPDTSKERVGMSNKYFPLEERSDFARLEHLRFNGDRITEWLFQIEQFFLIDRTPEELKVGFASLHFDDTAATLHQSIVQSMWWKHVRHDWWSYKLLLQVRYDEHVNDSIAKLTQLQETEGIEEYHARFELISTRLNFAEDYLVSVYLAGLRTDTQLNVRMFGPQTIQQCLMLGRLYEMAHPKSVLIRKESDDYQKEAQHVSSNAAGTSMINDGNCMIGNDGDRFLSGSDLVENAVATVKKYLVEIDDAMSSDDDQNSDAGDVFGFNIEECETDSWIEHKPLIQDQAAFHSIDIEGVSQLQKVRSNLKDFDKVDATMNQMLSSIGFVVDELHSSCGSATVHVQKKPSKSLKSWKFKFKTSSQDQGDHESLPIGLHIRFKSWKFKFVNRNLQMMREHGYTTHFQLMSDKREHQEMFIVAKIVDVRCLLSMILGITESDAGHGEQFVYDRITMVKRLLLQTSLVIQEVMRNKKIKFTKRWWFKYKFGEEGFTRLNSFNLRMTYHFAVWHCWKSKTMVHVEMSGDHWSWMVLVMKSTTSSFLSLLYDRRMGDPSRHETGREIVSLRVKFTLGSSWRAGNVKSGMLSKARVVSWRAGNVKSGMLSKARVFIEKSLGEYREKIPSEIAKEIEDAVADLRSASSGDDLNEIKAKIEAANKAVSKIGEHMSGGSGGGSAPGGGSEGRKCLISPFL</sequence>
<protein>
    <submittedName>
        <fullName evidence="2">Retrotransposon gag domain</fullName>
    </submittedName>
</protein>
<dbReference type="Proteomes" id="UP000694251">
    <property type="component" value="Chromosome 4"/>
</dbReference>
<dbReference type="OrthoDB" id="1113451at2759"/>